<dbReference type="InterPro" id="IPR020946">
    <property type="entry name" value="Flavin_mOase-like"/>
</dbReference>
<dbReference type="GO" id="GO:0050660">
    <property type="term" value="F:flavin adenine dinucleotide binding"/>
    <property type="evidence" value="ECO:0007669"/>
    <property type="project" value="InterPro"/>
</dbReference>
<keyword evidence="4 5" id="KW-0560">Oxidoreductase</keyword>
<feature type="compositionally biased region" description="Low complexity" evidence="6">
    <location>
        <begin position="63"/>
        <end position="76"/>
    </location>
</feature>
<reference evidence="7" key="3">
    <citation type="journal article" date="2017" name="Nature">
        <title>Genome sequence of the progenitor of the wheat D genome Aegilops tauschii.</title>
        <authorList>
            <person name="Luo M.C."/>
            <person name="Gu Y.Q."/>
            <person name="Puiu D."/>
            <person name="Wang H."/>
            <person name="Twardziok S.O."/>
            <person name="Deal K.R."/>
            <person name="Huo N."/>
            <person name="Zhu T."/>
            <person name="Wang L."/>
            <person name="Wang Y."/>
            <person name="McGuire P.E."/>
            <person name="Liu S."/>
            <person name="Long H."/>
            <person name="Ramasamy R.K."/>
            <person name="Rodriguez J.C."/>
            <person name="Van S.L."/>
            <person name="Yuan L."/>
            <person name="Wang Z."/>
            <person name="Xia Z."/>
            <person name="Xiao L."/>
            <person name="Anderson O.D."/>
            <person name="Ouyang S."/>
            <person name="Liang Y."/>
            <person name="Zimin A.V."/>
            <person name="Pertea G."/>
            <person name="Qi P."/>
            <person name="Bennetzen J.L."/>
            <person name="Dai X."/>
            <person name="Dawson M.W."/>
            <person name="Muller H.G."/>
            <person name="Kugler K."/>
            <person name="Rivarola-Duarte L."/>
            <person name="Spannagl M."/>
            <person name="Mayer K.F.X."/>
            <person name="Lu F.H."/>
            <person name="Bevan M.W."/>
            <person name="Leroy P."/>
            <person name="Li P."/>
            <person name="You F.M."/>
            <person name="Sun Q."/>
            <person name="Liu Z."/>
            <person name="Lyons E."/>
            <person name="Wicker T."/>
            <person name="Salzberg S.L."/>
            <person name="Devos K.M."/>
            <person name="Dvorak J."/>
        </authorList>
    </citation>
    <scope>NUCLEOTIDE SEQUENCE [LARGE SCALE GENOMIC DNA]</scope>
    <source>
        <strain evidence="7">cv. AL8/78</strain>
    </source>
</reference>
<feature type="region of interest" description="Disordered" evidence="6">
    <location>
        <begin position="31"/>
        <end position="100"/>
    </location>
</feature>
<dbReference type="Proteomes" id="UP000015105">
    <property type="component" value="Chromosome 7D"/>
</dbReference>
<keyword evidence="8" id="KW-1185">Reference proteome</keyword>
<dbReference type="EC" id="1.-.-.-" evidence="5"/>
<dbReference type="GO" id="GO:0050661">
    <property type="term" value="F:NADP binding"/>
    <property type="evidence" value="ECO:0007669"/>
    <property type="project" value="InterPro"/>
</dbReference>
<reference evidence="7" key="5">
    <citation type="journal article" date="2021" name="G3 (Bethesda)">
        <title>Aegilops tauschii genome assembly Aet v5.0 features greater sequence contiguity and improved annotation.</title>
        <authorList>
            <person name="Wang L."/>
            <person name="Zhu T."/>
            <person name="Rodriguez J.C."/>
            <person name="Deal K.R."/>
            <person name="Dubcovsky J."/>
            <person name="McGuire P.E."/>
            <person name="Lux T."/>
            <person name="Spannagl M."/>
            <person name="Mayer K.F.X."/>
            <person name="Baldrich P."/>
            <person name="Meyers B.C."/>
            <person name="Huo N."/>
            <person name="Gu Y.Q."/>
            <person name="Zhou H."/>
            <person name="Devos K.M."/>
            <person name="Bennetzen J.L."/>
            <person name="Unver T."/>
            <person name="Budak H."/>
            <person name="Gulick P.J."/>
            <person name="Galiba G."/>
            <person name="Kalapos B."/>
            <person name="Nelson D.R."/>
            <person name="Li P."/>
            <person name="You F.M."/>
            <person name="Luo M.C."/>
            <person name="Dvorak J."/>
        </authorList>
    </citation>
    <scope>NUCLEOTIDE SEQUENCE [LARGE SCALE GENOMIC DNA]</scope>
    <source>
        <strain evidence="7">cv. AL8/78</strain>
    </source>
</reference>
<organism evidence="7 8">
    <name type="scientific">Aegilops tauschii subsp. strangulata</name>
    <name type="common">Goatgrass</name>
    <dbReference type="NCBI Taxonomy" id="200361"/>
    <lineage>
        <taxon>Eukaryota</taxon>
        <taxon>Viridiplantae</taxon>
        <taxon>Streptophyta</taxon>
        <taxon>Embryophyta</taxon>
        <taxon>Tracheophyta</taxon>
        <taxon>Spermatophyta</taxon>
        <taxon>Magnoliopsida</taxon>
        <taxon>Liliopsida</taxon>
        <taxon>Poales</taxon>
        <taxon>Poaceae</taxon>
        <taxon>BOP clade</taxon>
        <taxon>Pooideae</taxon>
        <taxon>Triticodae</taxon>
        <taxon>Triticeae</taxon>
        <taxon>Triticinae</taxon>
        <taxon>Aegilops</taxon>
    </lineage>
</organism>
<feature type="region of interest" description="Disordered" evidence="6">
    <location>
        <begin position="118"/>
        <end position="167"/>
    </location>
</feature>
<accession>A0A453TBH7</accession>
<evidence type="ECO:0000256" key="1">
    <source>
        <dbReference type="ARBA" id="ARBA00009183"/>
    </source>
</evidence>
<protein>
    <recommendedName>
        <fullName evidence="5">Flavin-containing monooxygenase</fullName>
        <ecNumber evidence="5">1.-.-.-</ecNumber>
    </recommendedName>
</protein>
<evidence type="ECO:0000256" key="2">
    <source>
        <dbReference type="ARBA" id="ARBA00022630"/>
    </source>
</evidence>
<evidence type="ECO:0000256" key="4">
    <source>
        <dbReference type="ARBA" id="ARBA00023002"/>
    </source>
</evidence>
<comment type="cofactor">
    <cofactor evidence="5">
        <name>FAD</name>
        <dbReference type="ChEBI" id="CHEBI:57692"/>
    </cofactor>
</comment>
<dbReference type="InterPro" id="IPR050346">
    <property type="entry name" value="FMO-like"/>
</dbReference>
<dbReference type="Gene3D" id="3.50.50.60">
    <property type="entry name" value="FAD/NAD(P)-binding domain"/>
    <property type="match status" value="1"/>
</dbReference>
<comment type="similarity">
    <text evidence="1 5">Belongs to the FMO family.</text>
</comment>
<dbReference type="FunFam" id="3.50.50.60:FF:000169">
    <property type="entry name" value="Flavin-containing monooxygenase"/>
    <property type="match status" value="1"/>
</dbReference>
<keyword evidence="2 5" id="KW-0285">Flavoprotein</keyword>
<feature type="compositionally biased region" description="Basic residues" evidence="6">
    <location>
        <begin position="128"/>
        <end position="145"/>
    </location>
</feature>
<keyword evidence="3 5" id="KW-0274">FAD</keyword>
<dbReference type="InterPro" id="IPR036188">
    <property type="entry name" value="FAD/NAD-bd_sf"/>
</dbReference>
<keyword evidence="5" id="KW-0503">Monooxygenase</keyword>
<proteinExistence type="inferred from homology"/>
<reference evidence="8" key="2">
    <citation type="journal article" date="2017" name="Nat. Plants">
        <title>The Aegilops tauschii genome reveals multiple impacts of transposons.</title>
        <authorList>
            <person name="Zhao G."/>
            <person name="Zou C."/>
            <person name="Li K."/>
            <person name="Wang K."/>
            <person name="Li T."/>
            <person name="Gao L."/>
            <person name="Zhang X."/>
            <person name="Wang H."/>
            <person name="Yang Z."/>
            <person name="Liu X."/>
            <person name="Jiang W."/>
            <person name="Mao L."/>
            <person name="Kong X."/>
            <person name="Jiao Y."/>
            <person name="Jia J."/>
        </authorList>
    </citation>
    <scope>NUCLEOTIDE SEQUENCE [LARGE SCALE GENOMIC DNA]</scope>
    <source>
        <strain evidence="8">cv. AL8/78</strain>
    </source>
</reference>
<dbReference type="PANTHER" id="PTHR23023">
    <property type="entry name" value="DIMETHYLANILINE MONOOXYGENASE"/>
    <property type="match status" value="1"/>
</dbReference>
<dbReference type="Pfam" id="PF00743">
    <property type="entry name" value="FMO-like"/>
    <property type="match status" value="1"/>
</dbReference>
<evidence type="ECO:0000256" key="6">
    <source>
        <dbReference type="SAM" id="MobiDB-lite"/>
    </source>
</evidence>
<reference evidence="7" key="4">
    <citation type="submission" date="2019-03" db="UniProtKB">
        <authorList>
            <consortium name="EnsemblPlants"/>
        </authorList>
    </citation>
    <scope>IDENTIFICATION</scope>
</reference>
<sequence>YPSLSLCHHLHKHRPPRLVIRFPHSSTLFHAGRRQRRTQTYKSTDGPGEEERGHHRRRRERAGGVQAPAGARVPAGGLRGGRRRGRRVAERHGGDQAPGAAAHVPVLRLPLAGLRDGDVPQPAAGRRLPPRLRAPLRRARLRQARPPRDRHGVRRRRGGGGGGVGRVGRLRRGVRLRRRGVAPHGGRRRGSHRGMEKPCTMVVRTKQWIIPNFYAWGINISNFYLTRFAELLIHKPGEGFLLSILATVLTPLRLMISKFAESYYSIPMKKHGMVPDHSFFEGMVGCMLSTTPKDHYKNLEEGIIVIKKSKTFGFCKEGVLVEGESTLVKSDIVIFGTGFNGDQNIKDMFISKYFHTIVVGSTSTATPLYRECIHPKIPQLAVIGYSDNYANVYTSELRSKWLAYFMDGGFRLPSVKAMQRDVLECEKVMKRYSREESRTPCIGLLPTWYNDRLCEDMGCNPRRKNGFFAELFESYGPDDYNDLHPK</sequence>
<evidence type="ECO:0000256" key="3">
    <source>
        <dbReference type="ARBA" id="ARBA00022827"/>
    </source>
</evidence>
<dbReference type="SUPFAM" id="SSF51905">
    <property type="entry name" value="FAD/NAD(P)-binding domain"/>
    <property type="match status" value="1"/>
</dbReference>
<dbReference type="EnsemblPlants" id="AET7Gv21328900.6">
    <property type="protein sequence ID" value="AET7Gv21328900.6"/>
    <property type="gene ID" value="AET7Gv21328900"/>
</dbReference>
<dbReference type="AlphaFoldDB" id="A0A453TBH7"/>
<dbReference type="Gramene" id="AET7Gv21328900.6">
    <property type="protein sequence ID" value="AET7Gv21328900.6"/>
    <property type="gene ID" value="AET7Gv21328900"/>
</dbReference>
<dbReference type="GO" id="GO:0004499">
    <property type="term" value="F:N,N-dimethylaniline monooxygenase activity"/>
    <property type="evidence" value="ECO:0007669"/>
    <property type="project" value="InterPro"/>
</dbReference>
<evidence type="ECO:0000313" key="8">
    <source>
        <dbReference type="Proteomes" id="UP000015105"/>
    </source>
</evidence>
<reference evidence="8" key="1">
    <citation type="journal article" date="2014" name="Science">
        <title>Ancient hybridizations among the ancestral genomes of bread wheat.</title>
        <authorList>
            <consortium name="International Wheat Genome Sequencing Consortium,"/>
            <person name="Marcussen T."/>
            <person name="Sandve S.R."/>
            <person name="Heier L."/>
            <person name="Spannagl M."/>
            <person name="Pfeifer M."/>
            <person name="Jakobsen K.S."/>
            <person name="Wulff B.B."/>
            <person name="Steuernagel B."/>
            <person name="Mayer K.F."/>
            <person name="Olsen O.A."/>
        </authorList>
    </citation>
    <scope>NUCLEOTIDE SEQUENCE [LARGE SCALE GENOMIC DNA]</scope>
    <source>
        <strain evidence="8">cv. AL8/78</strain>
    </source>
</reference>
<evidence type="ECO:0000256" key="5">
    <source>
        <dbReference type="RuleBase" id="RU361177"/>
    </source>
</evidence>
<evidence type="ECO:0000313" key="7">
    <source>
        <dbReference type="EnsemblPlants" id="AET7Gv21328900.6"/>
    </source>
</evidence>
<name>A0A453TBH7_AEGTS</name>